<evidence type="ECO:0000313" key="2">
    <source>
        <dbReference type="EMBL" id="KAH9590944.1"/>
    </source>
</evidence>
<dbReference type="CTD" id="24594425"/>
<dbReference type="Proteomes" id="UP000471633">
    <property type="component" value="Unassembled WGS sequence"/>
</dbReference>
<gene>
    <name evidence="2" type="ORF">MS3_00003422</name>
    <name evidence="3" type="ORF">MS3_07094</name>
</gene>
<protein>
    <submittedName>
        <fullName evidence="3">Uncharacterized protein</fullName>
    </submittedName>
</protein>
<proteinExistence type="predicted"/>
<feature type="region of interest" description="Disordered" evidence="1">
    <location>
        <begin position="31"/>
        <end position="63"/>
    </location>
</feature>
<dbReference type="EMBL" id="AMPZ03000002">
    <property type="protein sequence ID" value="KAH9590944.1"/>
    <property type="molecule type" value="Genomic_DNA"/>
</dbReference>
<name>A0A095AVT9_SCHHA</name>
<dbReference type="OrthoDB" id="6239301at2759"/>
<reference evidence="2" key="4">
    <citation type="journal article" date="2022" name="PLoS Pathog.">
        <title>Chromosome-level genome of Schistosoma haematobium underpins genome-wide explorations of molecular variation.</title>
        <authorList>
            <person name="Stroehlein A.J."/>
            <person name="Korhonen P.K."/>
            <person name="Lee V.V."/>
            <person name="Ralph S.A."/>
            <person name="Mentink-Kane M."/>
            <person name="You H."/>
            <person name="McManus D.P."/>
            <person name="Tchuente L.T."/>
            <person name="Stothard J.R."/>
            <person name="Kaur P."/>
            <person name="Dudchenko O."/>
            <person name="Aiden E.L."/>
            <person name="Yang B."/>
            <person name="Yang H."/>
            <person name="Emery A.M."/>
            <person name="Webster B.L."/>
            <person name="Brindley P.J."/>
            <person name="Rollinson D."/>
            <person name="Chang B.C.H."/>
            <person name="Gasser R.B."/>
            <person name="Young N.D."/>
        </authorList>
    </citation>
    <scope>NUCLEOTIDE SEQUENCE</scope>
</reference>
<feature type="compositionally biased region" description="Polar residues" evidence="1">
    <location>
        <begin position="31"/>
        <end position="50"/>
    </location>
</feature>
<evidence type="ECO:0000313" key="3">
    <source>
        <dbReference type="EMBL" id="KGB38696.1"/>
    </source>
</evidence>
<accession>A0A095AVT9</accession>
<reference evidence="3" key="1">
    <citation type="journal article" date="2012" name="Nat. Genet.">
        <title>Whole-genome sequence of Schistosoma haematobium.</title>
        <authorList>
            <person name="Young N.D."/>
            <person name="Jex A.R."/>
            <person name="Li B."/>
            <person name="Liu S."/>
            <person name="Yang L."/>
            <person name="Xiong Z."/>
            <person name="Li Y."/>
            <person name="Cantacessi C."/>
            <person name="Hall R.S."/>
            <person name="Xu X."/>
            <person name="Chen F."/>
            <person name="Wu X."/>
            <person name="Zerlotini A."/>
            <person name="Oliveira G."/>
            <person name="Hofmann A."/>
            <person name="Zhang G."/>
            <person name="Fang X."/>
            <person name="Kang Y."/>
            <person name="Campbell B.E."/>
            <person name="Loukas A."/>
            <person name="Ranganathan S."/>
            <person name="Rollinson D."/>
            <person name="Rinaldi G."/>
            <person name="Brindley P.J."/>
            <person name="Yang H."/>
            <person name="Wang J."/>
            <person name="Wang J."/>
            <person name="Gasser R.B."/>
        </authorList>
    </citation>
    <scope>NUCLEOTIDE SEQUENCE [LARGE SCALE GENOMIC DNA]</scope>
</reference>
<dbReference type="GeneID" id="24594425"/>
<evidence type="ECO:0000256" key="1">
    <source>
        <dbReference type="SAM" id="MobiDB-lite"/>
    </source>
</evidence>
<reference evidence="2" key="3">
    <citation type="submission" date="2021-06" db="EMBL/GenBank/DDBJ databases">
        <title>Chromosome-level genome assembly for S. haematobium.</title>
        <authorList>
            <person name="Stroehlein A.J."/>
        </authorList>
    </citation>
    <scope>NUCLEOTIDE SEQUENCE</scope>
</reference>
<evidence type="ECO:0000313" key="4">
    <source>
        <dbReference type="Proteomes" id="UP000471633"/>
    </source>
</evidence>
<dbReference type="KEGG" id="shx:MS3_00003422"/>
<keyword evidence="4" id="KW-1185">Reference proteome</keyword>
<dbReference type="EMBL" id="KL251060">
    <property type="protein sequence ID" value="KGB38696.1"/>
    <property type="molecule type" value="Genomic_DNA"/>
</dbReference>
<sequence length="371" mass="42472">MKKLKHCDLINSKYSLRESRKDHVNKLDFKNQNSQSTSNLSRQINGSNSSRRTKCVHRENSTSSKNMYKLDQSYLKSSLKKNIGSSPLTDNIFTVNIKQQNFSKSFDYSRRIILPFSESSTDNNYEFIDPTTSSVRSNGCSVENSWSNLWRSGLPEQKLTVWLPRRYTEQGCEHLQCRLSKASSSIKLNKISFPDINFLELGSNLTLKTIQKLSPQMNMTSNSYWASNTHFAGHNVTTVINNNNNSNTNNSRLSNNLHKNGDVHLMHPDNSNKLTIMGNSYPVNRPPDIKEKTLAQLSLIRKEENCTISIDSGTNVKGYMDPMVGAPIEYLNRINELSKLQAITKRWERTRCRRRMKKDMSINKSVADSIK</sequence>
<dbReference type="AlphaFoldDB" id="A0A095AVT9"/>
<dbReference type="RefSeq" id="XP_012798456.1">
    <property type="nucleotide sequence ID" value="XM_012943002.3"/>
</dbReference>
<organism evidence="3">
    <name type="scientific">Schistosoma haematobium</name>
    <name type="common">Blood fluke</name>
    <dbReference type="NCBI Taxonomy" id="6185"/>
    <lineage>
        <taxon>Eukaryota</taxon>
        <taxon>Metazoa</taxon>
        <taxon>Spiralia</taxon>
        <taxon>Lophotrochozoa</taxon>
        <taxon>Platyhelminthes</taxon>
        <taxon>Trematoda</taxon>
        <taxon>Digenea</taxon>
        <taxon>Strigeidida</taxon>
        <taxon>Schistosomatoidea</taxon>
        <taxon>Schistosomatidae</taxon>
        <taxon>Schistosoma</taxon>
    </lineage>
</organism>
<reference evidence="2" key="2">
    <citation type="journal article" date="2019" name="Gigascience">
        <title>High-quality Schistosoma haematobium genome achieved by single-molecule and long-range sequencing.</title>
        <authorList>
            <person name="Stroehlein A.J."/>
            <person name="Korhonen P.K."/>
            <person name="Chong T.M."/>
            <person name="Lim Y.L."/>
            <person name="Chan K.G."/>
            <person name="Webster B."/>
            <person name="Rollinson D."/>
            <person name="Brindley P.J."/>
            <person name="Gasser R.B."/>
            <person name="Young N.D."/>
        </authorList>
    </citation>
    <scope>NUCLEOTIDE SEQUENCE</scope>
</reference>